<reference evidence="3" key="1">
    <citation type="submission" date="2012-11" db="EMBL/GenBank/DDBJ databases">
        <authorList>
            <person name="Singh A."/>
            <person name="Pinnaka A.K."/>
            <person name="Vaidya B."/>
        </authorList>
    </citation>
    <scope>NUCLEOTIDE SEQUENCE [LARGE SCALE GENOMIC DNA]</scope>
    <source>
        <strain evidence="3">AK23</strain>
    </source>
</reference>
<protein>
    <submittedName>
        <fullName evidence="2">Na(+)-translocating NADH-quinone reductase subunit A</fullName>
        <ecNumber evidence="2">1.6.5.-</ecNumber>
    </submittedName>
</protein>
<sequence>MIKIKKGLDLPITGEPEQVIHDAAKVRSVALIGYDYVGLKPTMAVKVGDRVKLGQVIFTDKKTEGVQYTSPGAGVVKEINRGDRRVLQSVVIELDEQEESVEFARYEASQLGSLSREQVQDNLIKSGLWTAFRTRLIAKYRSWAPFPILFLSQQLIPTPWLQAQKLFWLVRKLCFSKVLNC</sequence>
<gene>
    <name evidence="2" type="primary">nqrA_1</name>
    <name evidence="2" type="ORF">D791_01977</name>
</gene>
<dbReference type="GO" id="GO:0016655">
    <property type="term" value="F:oxidoreductase activity, acting on NAD(P)H, quinone or similar compound as acceptor"/>
    <property type="evidence" value="ECO:0007669"/>
    <property type="project" value="InterPro"/>
</dbReference>
<evidence type="ECO:0000313" key="2">
    <source>
        <dbReference type="EMBL" id="EXJ11190.1"/>
    </source>
</evidence>
<dbReference type="EC" id="1.6.5.-" evidence="2"/>
<evidence type="ECO:0000259" key="1">
    <source>
        <dbReference type="Pfam" id="PF05896"/>
    </source>
</evidence>
<dbReference type="InterPro" id="IPR056147">
    <property type="entry name" value="NQRA_N"/>
</dbReference>
<dbReference type="STRING" id="1229521.D791_01977"/>
<dbReference type="AlphaFoldDB" id="W9VKX8"/>
<keyword evidence="3" id="KW-1185">Reference proteome</keyword>
<evidence type="ECO:0000313" key="3">
    <source>
        <dbReference type="Proteomes" id="UP000019464"/>
    </source>
</evidence>
<name>W9VKX8_9GAMM</name>
<dbReference type="Proteomes" id="UP000019464">
    <property type="component" value="Unassembled WGS sequence"/>
</dbReference>
<comment type="caution">
    <text evidence="2">The sequence shown here is derived from an EMBL/GenBank/DDBJ whole genome shotgun (WGS) entry which is preliminary data.</text>
</comment>
<dbReference type="PANTHER" id="PTHR37839">
    <property type="entry name" value="NA(+)-TRANSLOCATING NADH-QUINONE REDUCTASE SUBUNIT A"/>
    <property type="match status" value="1"/>
</dbReference>
<proteinExistence type="predicted"/>
<dbReference type="Pfam" id="PF05896">
    <property type="entry name" value="NQRA_N"/>
    <property type="match status" value="1"/>
</dbReference>
<accession>W9VKX8</accession>
<dbReference type="InterPro" id="IPR008703">
    <property type="entry name" value="NqrA"/>
</dbReference>
<organism evidence="2 3">
    <name type="scientific">Nitrincola nitratireducens</name>
    <dbReference type="NCBI Taxonomy" id="1229521"/>
    <lineage>
        <taxon>Bacteria</taxon>
        <taxon>Pseudomonadati</taxon>
        <taxon>Pseudomonadota</taxon>
        <taxon>Gammaproteobacteria</taxon>
        <taxon>Oceanospirillales</taxon>
        <taxon>Oceanospirillaceae</taxon>
        <taxon>Nitrincola</taxon>
    </lineage>
</organism>
<dbReference type="PANTHER" id="PTHR37839:SF1">
    <property type="entry name" value="NA(+)-TRANSLOCATING NADH-QUINONE REDUCTASE SUBUNIT A"/>
    <property type="match status" value="1"/>
</dbReference>
<dbReference type="PATRIC" id="fig|1229521.3.peg.2001"/>
<reference evidence="2 3" key="2">
    <citation type="journal article" date="2015" name="Syst. Appl. Microbiol.">
        <title>Nitrincola nitratireducens sp. nov. isolated from a haloalkaline crater lake.</title>
        <authorList>
            <person name="Singh A."/>
            <person name="Vaidya B."/>
            <person name="Tanuku N.R."/>
            <person name="Pinnaka A.K."/>
        </authorList>
    </citation>
    <scope>NUCLEOTIDE SEQUENCE [LARGE SCALE GENOMIC DNA]</scope>
    <source>
        <strain evidence="2 3">AK23</strain>
    </source>
</reference>
<dbReference type="EMBL" id="AONB01000008">
    <property type="protein sequence ID" value="EXJ11190.1"/>
    <property type="molecule type" value="Genomic_DNA"/>
</dbReference>
<dbReference type="GO" id="GO:0006814">
    <property type="term" value="P:sodium ion transport"/>
    <property type="evidence" value="ECO:0007669"/>
    <property type="project" value="InterPro"/>
</dbReference>
<feature type="domain" description="NqrA N-terminal barrel-sandwich hybrid" evidence="1">
    <location>
        <begin position="2"/>
        <end position="95"/>
    </location>
</feature>
<keyword evidence="2" id="KW-0560">Oxidoreductase</keyword>